<dbReference type="EMBL" id="CM056743">
    <property type="protein sequence ID" value="KAJ8672618.1"/>
    <property type="molecule type" value="Genomic_DNA"/>
</dbReference>
<dbReference type="Proteomes" id="UP001239111">
    <property type="component" value="Chromosome 3"/>
</dbReference>
<reference evidence="1" key="1">
    <citation type="submission" date="2023-04" db="EMBL/GenBank/DDBJ databases">
        <title>A chromosome-level genome assembly of the parasitoid wasp Eretmocerus hayati.</title>
        <authorList>
            <person name="Zhong Y."/>
            <person name="Liu S."/>
            <person name="Liu Y."/>
        </authorList>
    </citation>
    <scope>NUCLEOTIDE SEQUENCE</scope>
    <source>
        <strain evidence="1">ZJU_SS_LIU_2023</strain>
    </source>
</reference>
<comment type="caution">
    <text evidence="1">The sequence shown here is derived from an EMBL/GenBank/DDBJ whole genome shotgun (WGS) entry which is preliminary data.</text>
</comment>
<sequence length="131" mass="14668">MNILESLQALPSAATVSAVRHTASSINKLSISRRYCRNGKLTGQRSKEKAIYIGFLSTGFTRTLSHSPHSAYSQQRHNDRRHRGVYTASFTPGNLASSNVDVDVGINPLTNYSQPTSYIYDSHYRYTTIRI</sequence>
<gene>
    <name evidence="1" type="ORF">QAD02_003877</name>
</gene>
<evidence type="ECO:0000313" key="2">
    <source>
        <dbReference type="Proteomes" id="UP001239111"/>
    </source>
</evidence>
<keyword evidence="2" id="KW-1185">Reference proteome</keyword>
<name>A0ACC2NP65_9HYME</name>
<evidence type="ECO:0000313" key="1">
    <source>
        <dbReference type="EMBL" id="KAJ8672618.1"/>
    </source>
</evidence>
<proteinExistence type="predicted"/>
<organism evidence="1 2">
    <name type="scientific">Eretmocerus hayati</name>
    <dbReference type="NCBI Taxonomy" id="131215"/>
    <lineage>
        <taxon>Eukaryota</taxon>
        <taxon>Metazoa</taxon>
        <taxon>Ecdysozoa</taxon>
        <taxon>Arthropoda</taxon>
        <taxon>Hexapoda</taxon>
        <taxon>Insecta</taxon>
        <taxon>Pterygota</taxon>
        <taxon>Neoptera</taxon>
        <taxon>Endopterygota</taxon>
        <taxon>Hymenoptera</taxon>
        <taxon>Apocrita</taxon>
        <taxon>Proctotrupomorpha</taxon>
        <taxon>Chalcidoidea</taxon>
        <taxon>Aphelinidae</taxon>
        <taxon>Aphelininae</taxon>
        <taxon>Eretmocerus</taxon>
    </lineage>
</organism>
<accession>A0ACC2NP65</accession>
<protein>
    <submittedName>
        <fullName evidence="1">Uncharacterized protein</fullName>
    </submittedName>
</protein>